<keyword evidence="2" id="KW-1133">Transmembrane helix</keyword>
<dbReference type="PANTHER" id="PTHR40940:SF1">
    <property type="entry name" value="PROTEIN BATD"/>
    <property type="match status" value="1"/>
</dbReference>
<sequence>MIGTHHLRRGAIGMLASMMLLVCTPVGAVTRAWLDRDSANAGDVVMLNIETDQRGVDPDYTPLRNDFALGAKSANQQMQVTNGSVTVRALFGVVLTPRRSGELIVPAIRVGNERTEPLRLQVVASANDPASNSTGNRSGGGNGNGSAAASVPSEAQGNEEVFVQTQVDDPQPYVQQSVGVVVRLYFANQLASGELDLEAPDGASLQRIGDDVSSVKLVNGRQYNVVERRYLLVPERSGRLLLPSAHFNGRSVGGFFDDYFGRGNGELSARSASIPLQVRAQPATAPQPWLPLRSLQLRYTATPQRATAGEATQFVVEASARGATQAQFPELPTPSVPDAQVFAEPPQYEERFVDGSPQLRLTRRYSIVPNRAGPLVVPGLQVAWWDVGAGAAKTASVPDLTLDVAAGSGAFAAPAPAPAASPSSTAAAPAPTAGTLSLQPPPPAQRPWGWIAASVGFALLWVVTLVWALLRKRGGLHSAPGANGGDAPVPGRRVTHGVAELRRALDSGGMDDVATVLCGMAGVADIDSVLAALADPAQRAAVARMQRARWGGDGDVAGARAALREAFAKGPRWRHASAAEPEVLAPLYPPAT</sequence>
<feature type="compositionally biased region" description="Low complexity" evidence="1">
    <location>
        <begin position="413"/>
        <end position="435"/>
    </location>
</feature>
<name>A0A2S7BXR9_9XANT</name>
<feature type="region of interest" description="Disordered" evidence="1">
    <location>
        <begin position="413"/>
        <end position="441"/>
    </location>
</feature>
<comment type="caution">
    <text evidence="3">The sequence shown here is derived from an EMBL/GenBank/DDBJ whole genome shotgun (WGS) entry which is preliminary data.</text>
</comment>
<organism evidence="3 4">
    <name type="scientific">Xanthomonas dyei</name>
    <dbReference type="NCBI Taxonomy" id="743699"/>
    <lineage>
        <taxon>Bacteria</taxon>
        <taxon>Pseudomonadati</taxon>
        <taxon>Pseudomonadota</taxon>
        <taxon>Gammaproteobacteria</taxon>
        <taxon>Lysobacterales</taxon>
        <taxon>Lysobacteraceae</taxon>
        <taxon>Xanthomonas</taxon>
    </lineage>
</organism>
<feature type="transmembrane region" description="Helical" evidence="2">
    <location>
        <begin position="448"/>
        <end position="470"/>
    </location>
</feature>
<keyword evidence="2" id="KW-0812">Transmembrane</keyword>
<dbReference type="RefSeq" id="WP_104617261.1">
    <property type="nucleotide sequence ID" value="NZ_CP167817.1"/>
</dbReference>
<keyword evidence="2" id="KW-0472">Membrane</keyword>
<dbReference type="EMBL" id="MDEE01000046">
    <property type="protein sequence ID" value="PPU54030.1"/>
    <property type="molecule type" value="Genomic_DNA"/>
</dbReference>
<evidence type="ECO:0000256" key="1">
    <source>
        <dbReference type="SAM" id="MobiDB-lite"/>
    </source>
</evidence>
<protein>
    <recommendedName>
        <fullName evidence="5">Protein BatD</fullName>
    </recommendedName>
</protein>
<reference evidence="3 4" key="1">
    <citation type="submission" date="2016-08" db="EMBL/GenBank/DDBJ databases">
        <authorList>
            <person name="Seilhamer J.J."/>
        </authorList>
    </citation>
    <scope>NUCLEOTIDE SEQUENCE [LARGE SCALE GENOMIC DNA]</scope>
    <source>
        <strain evidence="3 4">CFBP7245</strain>
    </source>
</reference>
<dbReference type="Pfam" id="PF13584">
    <property type="entry name" value="BatD"/>
    <property type="match status" value="1"/>
</dbReference>
<dbReference type="InterPro" id="IPR025738">
    <property type="entry name" value="BatD"/>
</dbReference>
<evidence type="ECO:0000313" key="3">
    <source>
        <dbReference type="EMBL" id="PPU54030.1"/>
    </source>
</evidence>
<evidence type="ECO:0000256" key="2">
    <source>
        <dbReference type="SAM" id="Phobius"/>
    </source>
</evidence>
<dbReference type="AlphaFoldDB" id="A0A2S7BXR9"/>
<feature type="region of interest" description="Disordered" evidence="1">
    <location>
        <begin position="124"/>
        <end position="155"/>
    </location>
</feature>
<accession>A0A2S7BXR9</accession>
<proteinExistence type="predicted"/>
<evidence type="ECO:0008006" key="5">
    <source>
        <dbReference type="Google" id="ProtNLM"/>
    </source>
</evidence>
<feature type="transmembrane region" description="Helical" evidence="2">
    <location>
        <begin position="12"/>
        <end position="34"/>
    </location>
</feature>
<gene>
    <name evidence="3" type="ORF">XdyCFBP7245_20400</name>
</gene>
<dbReference type="PANTHER" id="PTHR40940">
    <property type="entry name" value="PROTEIN BATD-RELATED"/>
    <property type="match status" value="1"/>
</dbReference>
<dbReference type="Proteomes" id="UP000238908">
    <property type="component" value="Unassembled WGS sequence"/>
</dbReference>
<evidence type="ECO:0000313" key="4">
    <source>
        <dbReference type="Proteomes" id="UP000238908"/>
    </source>
</evidence>